<sequence length="52" mass="5749">MSTTFLFLLLNKILCAALKSDLTNISCGQAEKQAFIFILLINNLVQATSFLL</sequence>
<dbReference type="AlphaFoldDB" id="U1X180"/>
<reference evidence="1 2" key="1">
    <citation type="submission" date="2013-08" db="EMBL/GenBank/DDBJ databases">
        <authorList>
            <person name="Weinstock G."/>
            <person name="Sodergren E."/>
            <person name="Wylie T."/>
            <person name="Fulton L."/>
            <person name="Fulton R."/>
            <person name="Fronick C."/>
            <person name="O'Laughlin M."/>
            <person name="Godfrey J."/>
            <person name="Miner T."/>
            <person name="Herter B."/>
            <person name="Appelbaum E."/>
            <person name="Cordes M."/>
            <person name="Lek S."/>
            <person name="Wollam A."/>
            <person name="Pepin K.H."/>
            <person name="Palsikar V.B."/>
            <person name="Mitreva M."/>
            <person name="Wilson R.K."/>
        </authorList>
    </citation>
    <scope>NUCLEOTIDE SEQUENCE [LARGE SCALE GENOMIC DNA]</scope>
    <source>
        <strain evidence="1 2">ATCC 12856</strain>
    </source>
</reference>
<evidence type="ECO:0000313" key="2">
    <source>
        <dbReference type="Proteomes" id="UP000016511"/>
    </source>
</evidence>
<gene>
    <name evidence="1" type="ORF">HMPREF0083_03122</name>
</gene>
<protein>
    <submittedName>
        <fullName evidence="1">Uncharacterized protein</fullName>
    </submittedName>
</protein>
<proteinExistence type="predicted"/>
<keyword evidence="2" id="KW-1185">Reference proteome</keyword>
<accession>U1X180</accession>
<name>U1X180_ANEAE</name>
<dbReference type="Proteomes" id="UP000016511">
    <property type="component" value="Unassembled WGS sequence"/>
</dbReference>
<evidence type="ECO:0000313" key="1">
    <source>
        <dbReference type="EMBL" id="ERI08735.1"/>
    </source>
</evidence>
<dbReference type="HOGENOM" id="CLU_3076188_0_0_9"/>
<comment type="caution">
    <text evidence="1">The sequence shown here is derived from an EMBL/GenBank/DDBJ whole genome shotgun (WGS) entry which is preliminary data.</text>
</comment>
<dbReference type="EMBL" id="AWSJ01000190">
    <property type="protein sequence ID" value="ERI08735.1"/>
    <property type="molecule type" value="Genomic_DNA"/>
</dbReference>
<organism evidence="1 2">
    <name type="scientific">Aneurinibacillus aneurinilyticus ATCC 12856</name>
    <dbReference type="NCBI Taxonomy" id="649747"/>
    <lineage>
        <taxon>Bacteria</taxon>
        <taxon>Bacillati</taxon>
        <taxon>Bacillota</taxon>
        <taxon>Bacilli</taxon>
        <taxon>Bacillales</taxon>
        <taxon>Paenibacillaceae</taxon>
        <taxon>Aneurinibacillus group</taxon>
        <taxon>Aneurinibacillus</taxon>
    </lineage>
</organism>